<dbReference type="PANTHER" id="PTHR23511">
    <property type="entry name" value="SYNAPTIC VESICLE GLYCOPROTEIN 2"/>
    <property type="match status" value="1"/>
</dbReference>
<organism evidence="9 10">
    <name type="scientific">Knufia obscura</name>
    <dbReference type="NCBI Taxonomy" id="1635080"/>
    <lineage>
        <taxon>Eukaryota</taxon>
        <taxon>Fungi</taxon>
        <taxon>Dikarya</taxon>
        <taxon>Ascomycota</taxon>
        <taxon>Pezizomycotina</taxon>
        <taxon>Eurotiomycetes</taxon>
        <taxon>Chaetothyriomycetidae</taxon>
        <taxon>Chaetothyriales</taxon>
        <taxon>Trichomeriaceae</taxon>
        <taxon>Knufia</taxon>
    </lineage>
</organism>
<evidence type="ECO:0000313" key="9">
    <source>
        <dbReference type="EMBL" id="KAK5947566.1"/>
    </source>
</evidence>
<feature type="transmembrane region" description="Helical" evidence="7">
    <location>
        <begin position="272"/>
        <end position="295"/>
    </location>
</feature>
<evidence type="ECO:0000256" key="1">
    <source>
        <dbReference type="ARBA" id="ARBA00004141"/>
    </source>
</evidence>
<feature type="transmembrane region" description="Helical" evidence="7">
    <location>
        <begin position="150"/>
        <end position="169"/>
    </location>
</feature>
<dbReference type="Pfam" id="PF00083">
    <property type="entry name" value="Sugar_tr"/>
    <property type="match status" value="1"/>
</dbReference>
<protein>
    <recommendedName>
        <fullName evidence="8">Major facilitator superfamily (MFS) profile domain-containing protein</fullName>
    </recommendedName>
</protein>
<evidence type="ECO:0000256" key="3">
    <source>
        <dbReference type="ARBA" id="ARBA00022692"/>
    </source>
</evidence>
<dbReference type="PANTHER" id="PTHR23511:SF5">
    <property type="entry name" value="MAJOR FACILITATOR-TYPE TRANSPORTER HXNZ-RELATED"/>
    <property type="match status" value="1"/>
</dbReference>
<feature type="region of interest" description="Disordered" evidence="6">
    <location>
        <begin position="31"/>
        <end position="65"/>
    </location>
</feature>
<evidence type="ECO:0000256" key="6">
    <source>
        <dbReference type="SAM" id="MobiDB-lite"/>
    </source>
</evidence>
<comment type="caution">
    <text evidence="9">The sequence shown here is derived from an EMBL/GenBank/DDBJ whole genome shotgun (WGS) entry which is preliminary data.</text>
</comment>
<feature type="transmembrane region" description="Helical" evidence="7">
    <location>
        <begin position="452"/>
        <end position="469"/>
    </location>
</feature>
<feature type="transmembrane region" description="Helical" evidence="7">
    <location>
        <begin position="543"/>
        <end position="561"/>
    </location>
</feature>
<dbReference type="CDD" id="cd17316">
    <property type="entry name" value="MFS_SV2_like"/>
    <property type="match status" value="1"/>
</dbReference>
<accession>A0ABR0S441</accession>
<reference evidence="9 10" key="1">
    <citation type="journal article" date="2023" name="Res Sq">
        <title>Genomic and morphological characterization of Knufia obscura isolated from the Mars 2020 spacecraft assembly facility.</title>
        <authorList>
            <person name="Chander A.M."/>
            <person name="Teixeira M.M."/>
            <person name="Singh N.K."/>
            <person name="Williams M.P."/>
            <person name="Parker C.W."/>
            <person name="Leo P."/>
            <person name="Stajich J.E."/>
            <person name="Torok T."/>
            <person name="Tighe S."/>
            <person name="Mason C.E."/>
            <person name="Venkateswaran K."/>
        </authorList>
    </citation>
    <scope>NUCLEOTIDE SEQUENCE [LARGE SCALE GENOMIC DNA]</scope>
    <source>
        <strain evidence="9 10">CCFEE 5817</strain>
    </source>
</reference>
<dbReference type="EMBL" id="JAVHJV010000001">
    <property type="protein sequence ID" value="KAK5947566.1"/>
    <property type="molecule type" value="Genomic_DNA"/>
</dbReference>
<keyword evidence="2" id="KW-0813">Transport</keyword>
<keyword evidence="4 7" id="KW-1133">Transmembrane helix</keyword>
<keyword evidence="10" id="KW-1185">Reference proteome</keyword>
<evidence type="ECO:0000259" key="8">
    <source>
        <dbReference type="PROSITE" id="PS50850"/>
    </source>
</evidence>
<feature type="transmembrane region" description="Helical" evidence="7">
    <location>
        <begin position="208"/>
        <end position="226"/>
    </location>
</feature>
<feature type="transmembrane region" description="Helical" evidence="7">
    <location>
        <begin position="374"/>
        <end position="402"/>
    </location>
</feature>
<dbReference type="InterPro" id="IPR005828">
    <property type="entry name" value="MFS_sugar_transport-like"/>
</dbReference>
<evidence type="ECO:0000256" key="4">
    <source>
        <dbReference type="ARBA" id="ARBA00022989"/>
    </source>
</evidence>
<feature type="transmembrane region" description="Helical" evidence="7">
    <location>
        <begin position="111"/>
        <end position="130"/>
    </location>
</feature>
<dbReference type="InterPro" id="IPR036259">
    <property type="entry name" value="MFS_trans_sf"/>
</dbReference>
<proteinExistence type="predicted"/>
<feature type="transmembrane region" description="Helical" evidence="7">
    <location>
        <begin position="238"/>
        <end position="260"/>
    </location>
</feature>
<feature type="domain" description="Major facilitator superfamily (MFS) profile" evidence="8">
    <location>
        <begin position="115"/>
        <end position="564"/>
    </location>
</feature>
<keyword evidence="5 7" id="KW-0472">Membrane</keyword>
<gene>
    <name evidence="9" type="ORF">PMZ80_001719</name>
</gene>
<feature type="compositionally biased region" description="Basic and acidic residues" evidence="6">
    <location>
        <begin position="44"/>
        <end position="64"/>
    </location>
</feature>
<dbReference type="PROSITE" id="PS50850">
    <property type="entry name" value="MFS"/>
    <property type="match status" value="1"/>
</dbReference>
<feature type="transmembrane region" description="Helical" evidence="7">
    <location>
        <begin position="181"/>
        <end position="202"/>
    </location>
</feature>
<evidence type="ECO:0000256" key="2">
    <source>
        <dbReference type="ARBA" id="ARBA00022448"/>
    </source>
</evidence>
<dbReference type="Gene3D" id="1.20.1250.20">
    <property type="entry name" value="MFS general substrate transporter like domains"/>
    <property type="match status" value="1"/>
</dbReference>
<name>A0ABR0S441_9EURO</name>
<keyword evidence="3 7" id="KW-0812">Transmembrane</keyword>
<feature type="transmembrane region" description="Helical" evidence="7">
    <location>
        <begin position="422"/>
        <end position="440"/>
    </location>
</feature>
<dbReference type="RefSeq" id="XP_064735656.1">
    <property type="nucleotide sequence ID" value="XM_064870159.1"/>
</dbReference>
<evidence type="ECO:0000313" key="10">
    <source>
        <dbReference type="Proteomes" id="UP001334248"/>
    </source>
</evidence>
<evidence type="ECO:0000256" key="7">
    <source>
        <dbReference type="SAM" id="Phobius"/>
    </source>
</evidence>
<comment type="subcellular location">
    <subcellularLocation>
        <location evidence="1">Membrane</location>
        <topology evidence="1">Multi-pass membrane protein</topology>
    </subcellularLocation>
</comment>
<dbReference type="SUPFAM" id="SSF103473">
    <property type="entry name" value="MFS general substrate transporter"/>
    <property type="match status" value="1"/>
</dbReference>
<dbReference type="GeneID" id="89995168"/>
<evidence type="ECO:0000256" key="5">
    <source>
        <dbReference type="ARBA" id="ARBA00023136"/>
    </source>
</evidence>
<dbReference type="InterPro" id="IPR020846">
    <property type="entry name" value="MFS_dom"/>
</dbReference>
<dbReference type="Proteomes" id="UP001334248">
    <property type="component" value="Unassembled WGS sequence"/>
</dbReference>
<sequence>MGFVWPFKEYHLEDFDSVVIPLGQAQRAASVVAENQRRTAARTPAEEEREAEKASDSDNGKDSDSDNAVATIEALRAEIDADVSASGHDSAYDRKSKVVNKALIDIGMGRYQWELFVLCGFGWFADNLWLQTVALTLPSLSAEFGVSETNVRFTTLSLFLGLCIGAFFWGISADVIGRRPAFNLTLLLTGIFGVAVGAASSWISACGLYAGLGCGIGGNLPVDGTILSEALPMTSSNLLTLLSIFWPFGQLYSSLVGWAFLTSYAGNNGWRYLNYTMGATTLSMFLCHFMLFHLFESPKFLLSKGRQREAIMVIRAIAYHNGKKTWISEEILDEIGGISVLAKEEAQSSMETIKRSLGKFSTQRIKPLFAYKRLAINTTLLWIIWAAIGMAYPLFNAFIVQYLQAADPNAPPIPDNVLYRNYAIQSIVGCPGSVIAAYTVRLKCVGRRGTMAVSLLLTGVFLFLFTTSTDATFQLGFSCMVALFQNQAYGTLYAYSPETFPSPNRSTGTGIGSGLNRFAGFCAPLVAIYSVSDTSASAKVPMYVSSALFLVCLMATACLPIETAGKQLI</sequence>
<feature type="transmembrane region" description="Helical" evidence="7">
    <location>
        <begin position="515"/>
        <end position="531"/>
    </location>
</feature>